<dbReference type="Gene3D" id="1.10.10.10">
    <property type="entry name" value="Winged helix-like DNA-binding domain superfamily/Winged helix DNA-binding domain"/>
    <property type="match status" value="1"/>
</dbReference>
<keyword evidence="2" id="KW-0238">DNA-binding</keyword>
<dbReference type="GO" id="GO:0003677">
    <property type="term" value="F:DNA binding"/>
    <property type="evidence" value="ECO:0007669"/>
    <property type="project" value="UniProtKB-KW"/>
</dbReference>
<dbReference type="AlphaFoldDB" id="A0A858RIB6"/>
<evidence type="ECO:0000313" key="5">
    <source>
        <dbReference type="Proteomes" id="UP000501812"/>
    </source>
</evidence>
<proteinExistence type="predicted"/>
<sequence length="171" mass="19265">MPPLREEEDIRDFPMLGPVETQVIQFFVDGVKVLGLPRSIGEIYGLLFISPQPLALDDLVVRLGISKGSASQGLRALRELGAVREIEVENSRRVHFQADMELKRLVGGFIREQVRPHLESGTSKVQLLEGLASQEPDGERREFYDARVTQLKHWIGRGKFVLPLLQKVLGQ</sequence>
<name>A0A858RIB6_9BACT</name>
<evidence type="ECO:0000256" key="1">
    <source>
        <dbReference type="ARBA" id="ARBA00023015"/>
    </source>
</evidence>
<dbReference type="EMBL" id="CP051774">
    <property type="protein sequence ID" value="QJE96946.1"/>
    <property type="molecule type" value="Genomic_DNA"/>
</dbReference>
<keyword evidence="3" id="KW-0804">Transcription</keyword>
<evidence type="ECO:0000313" key="4">
    <source>
        <dbReference type="EMBL" id="QJE96946.1"/>
    </source>
</evidence>
<evidence type="ECO:0000256" key="2">
    <source>
        <dbReference type="ARBA" id="ARBA00023125"/>
    </source>
</evidence>
<evidence type="ECO:0000256" key="3">
    <source>
        <dbReference type="ARBA" id="ARBA00023163"/>
    </source>
</evidence>
<reference evidence="4 5" key="1">
    <citation type="submission" date="2020-04" db="EMBL/GenBank/DDBJ databases">
        <title>Luteolibacter sp. G-1-1-1 isolated from soil.</title>
        <authorList>
            <person name="Dahal R.H."/>
        </authorList>
    </citation>
    <scope>NUCLEOTIDE SEQUENCE [LARGE SCALE GENOMIC DNA]</scope>
    <source>
        <strain evidence="4 5">G-1-1-1</strain>
    </source>
</reference>
<dbReference type="Proteomes" id="UP000501812">
    <property type="component" value="Chromosome"/>
</dbReference>
<gene>
    <name evidence="4" type="ORF">HHL09_14505</name>
</gene>
<accession>A0A858RIB6</accession>
<keyword evidence="5" id="KW-1185">Reference proteome</keyword>
<dbReference type="PANTHER" id="PTHR38465">
    <property type="entry name" value="HTH-TYPE TRANSCRIPTIONAL REGULATOR MJ1563-RELATED"/>
    <property type="match status" value="1"/>
</dbReference>
<dbReference type="PANTHER" id="PTHR38465:SF1">
    <property type="entry name" value="HTH-TYPE TRANSCRIPTIONAL REGULATOR MJ1563-RELATED"/>
    <property type="match status" value="1"/>
</dbReference>
<dbReference type="KEGG" id="luo:HHL09_14505"/>
<dbReference type="SUPFAM" id="SSF46785">
    <property type="entry name" value="Winged helix' DNA-binding domain"/>
    <property type="match status" value="1"/>
</dbReference>
<dbReference type="InterPro" id="IPR036388">
    <property type="entry name" value="WH-like_DNA-bd_sf"/>
</dbReference>
<dbReference type="InterPro" id="IPR036390">
    <property type="entry name" value="WH_DNA-bd_sf"/>
</dbReference>
<dbReference type="RefSeq" id="WP_169455346.1">
    <property type="nucleotide sequence ID" value="NZ_CP051774.1"/>
</dbReference>
<organism evidence="4 5">
    <name type="scientific">Luteolibacter luteus</name>
    <dbReference type="NCBI Taxonomy" id="2728835"/>
    <lineage>
        <taxon>Bacteria</taxon>
        <taxon>Pseudomonadati</taxon>
        <taxon>Verrucomicrobiota</taxon>
        <taxon>Verrucomicrobiia</taxon>
        <taxon>Verrucomicrobiales</taxon>
        <taxon>Verrucomicrobiaceae</taxon>
        <taxon>Luteolibacter</taxon>
    </lineage>
</organism>
<protein>
    <submittedName>
        <fullName evidence="4">Transcriptional regulator</fullName>
    </submittedName>
</protein>
<keyword evidence="1" id="KW-0805">Transcription regulation</keyword>
<dbReference type="InterPro" id="IPR052362">
    <property type="entry name" value="HTH-GbsR_regulator"/>
</dbReference>